<gene>
    <name evidence="8" type="ORF">AD951_03940</name>
</gene>
<comment type="similarity">
    <text evidence="2">Belongs to the UPF0194 family.</text>
</comment>
<evidence type="ECO:0000313" key="8">
    <source>
        <dbReference type="EMBL" id="KXV70077.1"/>
    </source>
</evidence>
<dbReference type="InterPro" id="IPR058792">
    <property type="entry name" value="Beta-barrel_RND_2"/>
</dbReference>
<name>A0A149UQ65_9PROT</name>
<feature type="domain" description="CusB-like beta-barrel" evidence="7">
    <location>
        <begin position="220"/>
        <end position="304"/>
    </location>
</feature>
<evidence type="ECO:0000313" key="9">
    <source>
        <dbReference type="Proteomes" id="UP000075377"/>
    </source>
</evidence>
<keyword evidence="5" id="KW-0175">Coiled coil</keyword>
<keyword evidence="3" id="KW-0732">Signal</keyword>
<evidence type="ECO:0000256" key="3">
    <source>
        <dbReference type="ARBA" id="ARBA00022729"/>
    </source>
</evidence>
<evidence type="ECO:0000256" key="4">
    <source>
        <dbReference type="ARBA" id="ARBA00022764"/>
    </source>
</evidence>
<dbReference type="GO" id="GO:0042597">
    <property type="term" value="C:periplasmic space"/>
    <property type="evidence" value="ECO:0007669"/>
    <property type="project" value="UniProtKB-SubCell"/>
</dbReference>
<dbReference type="PANTHER" id="PTHR32347:SF29">
    <property type="entry name" value="UPF0194 MEMBRANE PROTEIN YBHG"/>
    <property type="match status" value="1"/>
</dbReference>
<evidence type="ECO:0000256" key="5">
    <source>
        <dbReference type="ARBA" id="ARBA00023054"/>
    </source>
</evidence>
<dbReference type="Gene3D" id="2.40.30.170">
    <property type="match status" value="1"/>
</dbReference>
<dbReference type="Gene3D" id="2.40.50.100">
    <property type="match status" value="1"/>
</dbReference>
<evidence type="ECO:0000259" key="6">
    <source>
        <dbReference type="Pfam" id="PF25881"/>
    </source>
</evidence>
<keyword evidence="4" id="KW-0574">Periplasm</keyword>
<dbReference type="PANTHER" id="PTHR32347">
    <property type="entry name" value="EFFLUX SYSTEM COMPONENT YKNX-RELATED"/>
    <property type="match status" value="1"/>
</dbReference>
<reference evidence="8 9" key="1">
    <citation type="submission" date="2015-06" db="EMBL/GenBank/DDBJ databases">
        <title>Improved classification and identification of acetic acid bacteria using matrix-assisted laser desorption/ionization time-of-flight mass spectrometry; Gluconobacter nephelii and Gluconobacter uchimurae are later heterotypic synonyms of Gluconobacter japonicus and Gluconobacter oxydans, respectively.</title>
        <authorList>
            <person name="Li L."/>
            <person name="Cleenwerck I."/>
            <person name="De Vuyst L."/>
            <person name="Vandamme P."/>
        </authorList>
    </citation>
    <scope>NUCLEOTIDE SEQUENCE [LARGE SCALE GENOMIC DNA]</scope>
    <source>
        <strain evidence="8 9">LMG 1699</strain>
    </source>
</reference>
<comment type="subcellular location">
    <subcellularLocation>
        <location evidence="1">Periplasm</location>
    </subcellularLocation>
</comment>
<evidence type="ECO:0000256" key="2">
    <source>
        <dbReference type="ARBA" id="ARBA00010602"/>
    </source>
</evidence>
<evidence type="ECO:0000256" key="1">
    <source>
        <dbReference type="ARBA" id="ARBA00004418"/>
    </source>
</evidence>
<dbReference type="Pfam" id="PF25954">
    <property type="entry name" value="Beta-barrel_RND_2"/>
    <property type="match status" value="1"/>
</dbReference>
<dbReference type="InterPro" id="IPR050465">
    <property type="entry name" value="UPF0194_transport"/>
</dbReference>
<feature type="domain" description="YbhG-like alpha-helical hairpin" evidence="6">
    <location>
        <begin position="52"/>
        <end position="180"/>
    </location>
</feature>
<dbReference type="Gene3D" id="1.10.287.470">
    <property type="entry name" value="Helix hairpin bin"/>
    <property type="match status" value="1"/>
</dbReference>
<organism evidence="8 9">
    <name type="scientific">Acetobacter malorum</name>
    <dbReference type="NCBI Taxonomy" id="178901"/>
    <lineage>
        <taxon>Bacteria</taxon>
        <taxon>Pseudomonadati</taxon>
        <taxon>Pseudomonadota</taxon>
        <taxon>Alphaproteobacteria</taxon>
        <taxon>Acetobacterales</taxon>
        <taxon>Acetobacteraceae</taxon>
        <taxon>Acetobacter</taxon>
    </lineage>
</organism>
<dbReference type="InterPro" id="IPR059052">
    <property type="entry name" value="HH_YbhG-like"/>
</dbReference>
<dbReference type="AlphaFoldDB" id="A0A149UQ65"/>
<protein>
    <submittedName>
        <fullName evidence="8">Uncharacterized protein</fullName>
    </submittedName>
</protein>
<dbReference type="Pfam" id="PF25881">
    <property type="entry name" value="HH_YBHG"/>
    <property type="match status" value="1"/>
</dbReference>
<sequence length="307" mass="33186">MRAPSHPGVLTLHGNIDVRQISIAFNATGRLLELPVEEGDHVKAGQHLGKLDIEDLLNQAAQAKAQELTQQQTALRLHNGSRPEEITETKARLASAELSAQHADRELARRKALAANSQGSISEHDVDEARNDAATAHAKVDELRATARLTVIGPRQEDIAGADAQVKASQAQLALLTYRISQGELRAPSDGIVRSRLQEPGDMVSPSKPVLALALTRPKWARIYVQEADLGKIRPGMSAQVSTDSYPGHPVSGRIGYISSVAEFTPKPVETEELRTSLVYEVRVIVDDGADQLRLGQPVTVQVNTSP</sequence>
<dbReference type="SUPFAM" id="SSF111369">
    <property type="entry name" value="HlyD-like secretion proteins"/>
    <property type="match status" value="2"/>
</dbReference>
<comment type="caution">
    <text evidence="8">The sequence shown here is derived from an EMBL/GenBank/DDBJ whole genome shotgun (WGS) entry which is preliminary data.</text>
</comment>
<dbReference type="Proteomes" id="UP000075377">
    <property type="component" value="Unassembled WGS sequence"/>
</dbReference>
<proteinExistence type="inferred from homology"/>
<dbReference type="PATRIC" id="fig|178901.14.peg.484"/>
<evidence type="ECO:0000259" key="7">
    <source>
        <dbReference type="Pfam" id="PF25954"/>
    </source>
</evidence>
<accession>A0A149UQ65</accession>
<dbReference type="EMBL" id="LHZX01000249">
    <property type="protein sequence ID" value="KXV70077.1"/>
    <property type="molecule type" value="Genomic_DNA"/>
</dbReference>